<evidence type="ECO:0000313" key="8">
    <source>
        <dbReference type="Proteomes" id="UP000822331"/>
    </source>
</evidence>
<dbReference type="GO" id="GO:0000160">
    <property type="term" value="P:phosphorelay signal transduction system"/>
    <property type="evidence" value="ECO:0007669"/>
    <property type="project" value="UniProtKB-KW"/>
</dbReference>
<evidence type="ECO:0000313" key="6">
    <source>
        <dbReference type="EMBL" id="QTG00804.1"/>
    </source>
</evidence>
<dbReference type="Pfam" id="PF00072">
    <property type="entry name" value="Response_reg"/>
    <property type="match status" value="1"/>
</dbReference>
<organism evidence="6 7">
    <name type="scientific">Agrobacterium rubi</name>
    <dbReference type="NCBI Taxonomy" id="28099"/>
    <lineage>
        <taxon>Bacteria</taxon>
        <taxon>Pseudomonadati</taxon>
        <taxon>Pseudomonadota</taxon>
        <taxon>Alphaproteobacteria</taxon>
        <taxon>Hyphomicrobiales</taxon>
        <taxon>Rhizobiaceae</taxon>
        <taxon>Rhizobium/Agrobacterium group</taxon>
        <taxon>Agrobacterium</taxon>
    </lineage>
</organism>
<dbReference type="Proteomes" id="UP000663912">
    <property type="component" value="Chromosome 1"/>
</dbReference>
<dbReference type="KEGG" id="arui:G6M88_10555"/>
<sequence>MSGEASVRADIHTATLDAICDAISSALIIYDRDDHIVFASRRILSYFALCETKVAVGTRLRDFLAALYDCQKSSETNPPLHCSEREDWIADRLASHWKERSECVEQAAGDRWLRFMKRRMPSGMGICVISDISEQKKREDQWRSDIERVQLTEEILDTLPLSIFVKDFNTTYVAVNKAGCTLLETSADLILGRTVSDIHSDPLASRIDAMDRHVFETGLPGILPERVTRLSGEEVLVITRKQRVGKPGRYFLVTTMDDVTTFATAGMDGAKVIPGLEHMTFTPSSYMDDEFHQASQILKGRTVLLVTPNAELGEAARKKMEAVGVDCAVALNQTEQKAFMEFAASVHVRIDLVIVDVQLDMACLDLPQTYGVDAMTIDDFQLGSSIINQTTRHFRFRGHVANAAPVDGNWEISPPATPALVKRTGVDVLVVEDNNINQIVFSQILEGLGLTYKIAATGKDAIRAFDEEKPSFVLMDTTLPDFDGFEAARRLRKMTATDRTRIPIIGVVSLAFEGDRQACIDAGMDDMLLKPISPDMVDVLFKRYLPQQVGSIRG</sequence>
<dbReference type="RefSeq" id="WP_065699713.1">
    <property type="nucleotide sequence ID" value="NZ_CP049206.1"/>
</dbReference>
<dbReference type="InterPro" id="IPR035965">
    <property type="entry name" value="PAS-like_dom_sf"/>
</dbReference>
<dbReference type="SMART" id="SM00091">
    <property type="entry name" value="PAS"/>
    <property type="match status" value="2"/>
</dbReference>
<dbReference type="Pfam" id="PF08448">
    <property type="entry name" value="PAS_4"/>
    <property type="match status" value="1"/>
</dbReference>
<dbReference type="NCBIfam" id="TIGR00229">
    <property type="entry name" value="sensory_box"/>
    <property type="match status" value="1"/>
</dbReference>
<dbReference type="Proteomes" id="UP000822331">
    <property type="component" value="Unassembled WGS sequence"/>
</dbReference>
<feature type="modified residue" description="4-aspartylphosphate" evidence="3">
    <location>
        <position position="476"/>
    </location>
</feature>
<reference evidence="5 8" key="1">
    <citation type="journal article" date="2020" name="Science">
        <title>Unexpected conservation and global transmission of agrobacterial virulence plasmids.</title>
        <authorList>
            <person name="Weisberg A.J."/>
            <person name="Davis E.W. 2nd"/>
            <person name="Tabima J."/>
            <person name="Belcher M.S."/>
            <person name="Miller M."/>
            <person name="Kuo C.H."/>
            <person name="Loper J.E."/>
            <person name="Grunwald N.J."/>
            <person name="Putnam M.L."/>
            <person name="Chang J.H."/>
        </authorList>
    </citation>
    <scope>NUCLEOTIDE SEQUENCE [LARGE SCALE GENOMIC DNA]</scope>
    <source>
        <strain evidence="5 8">A19/93</strain>
    </source>
</reference>
<evidence type="ECO:0000259" key="4">
    <source>
        <dbReference type="PROSITE" id="PS50110"/>
    </source>
</evidence>
<evidence type="ECO:0000256" key="1">
    <source>
        <dbReference type="ARBA" id="ARBA00022553"/>
    </source>
</evidence>
<dbReference type="InterPro" id="IPR001789">
    <property type="entry name" value="Sig_transdc_resp-reg_receiver"/>
</dbReference>
<dbReference type="InterPro" id="IPR013656">
    <property type="entry name" value="PAS_4"/>
</dbReference>
<reference evidence="6" key="2">
    <citation type="submission" date="2020-02" db="EMBL/GenBank/DDBJ databases">
        <title>Unexpected conservation and global transmission of agrobacterial virulence plasmids.</title>
        <authorList>
            <person name="Weisberg A.J."/>
            <person name="Davis E.W. II"/>
            <person name="Tabima J.R."/>
            <person name="Belcher M.S."/>
            <person name="Miller M."/>
            <person name="Kuo C.-H."/>
            <person name="Loper J.E."/>
            <person name="Grunwald N.J."/>
            <person name="Putnam M.L."/>
            <person name="Chang J.H."/>
        </authorList>
    </citation>
    <scope>NUCLEOTIDE SEQUENCE</scope>
    <source>
        <strain evidence="6">W2/73</strain>
    </source>
</reference>
<evidence type="ECO:0000256" key="3">
    <source>
        <dbReference type="PROSITE-ProRule" id="PRU00169"/>
    </source>
</evidence>
<accession>A0AAE7UPT0</accession>
<dbReference type="PANTHER" id="PTHR45339">
    <property type="entry name" value="HYBRID SIGNAL TRANSDUCTION HISTIDINE KINASE J"/>
    <property type="match status" value="1"/>
</dbReference>
<dbReference type="EMBL" id="JAAMCP010000001">
    <property type="protein sequence ID" value="NTF35686.1"/>
    <property type="molecule type" value="Genomic_DNA"/>
</dbReference>
<dbReference type="PROSITE" id="PS50110">
    <property type="entry name" value="RESPONSE_REGULATORY"/>
    <property type="match status" value="1"/>
</dbReference>
<dbReference type="InterPro" id="IPR000014">
    <property type="entry name" value="PAS"/>
</dbReference>
<proteinExistence type="predicted"/>
<dbReference type="AlphaFoldDB" id="A0AAE7UPT0"/>
<dbReference type="SUPFAM" id="SSF52172">
    <property type="entry name" value="CheY-like"/>
    <property type="match status" value="1"/>
</dbReference>
<evidence type="ECO:0000313" key="7">
    <source>
        <dbReference type="Proteomes" id="UP000663912"/>
    </source>
</evidence>
<dbReference type="Pfam" id="PF12860">
    <property type="entry name" value="PAS_7"/>
    <property type="match status" value="1"/>
</dbReference>
<protein>
    <submittedName>
        <fullName evidence="6">Response regulator</fullName>
    </submittedName>
</protein>
<gene>
    <name evidence="5" type="ORF">G6L72_03025</name>
    <name evidence="6" type="ORF">G6M88_10555</name>
</gene>
<dbReference type="Gene3D" id="3.40.50.2300">
    <property type="match status" value="1"/>
</dbReference>
<dbReference type="CDD" id="cd17546">
    <property type="entry name" value="REC_hyHK_CKI1_RcsC-like"/>
    <property type="match status" value="1"/>
</dbReference>
<evidence type="ECO:0000256" key="2">
    <source>
        <dbReference type="ARBA" id="ARBA00023012"/>
    </source>
</evidence>
<feature type="domain" description="Response regulatory" evidence="4">
    <location>
        <begin position="427"/>
        <end position="545"/>
    </location>
</feature>
<dbReference type="InterPro" id="IPR011006">
    <property type="entry name" value="CheY-like_superfamily"/>
</dbReference>
<evidence type="ECO:0000313" key="5">
    <source>
        <dbReference type="EMBL" id="NTF35686.1"/>
    </source>
</evidence>
<keyword evidence="1 3" id="KW-0597">Phosphoprotein</keyword>
<dbReference type="PANTHER" id="PTHR45339:SF1">
    <property type="entry name" value="HYBRID SIGNAL TRANSDUCTION HISTIDINE KINASE J"/>
    <property type="match status" value="1"/>
</dbReference>
<name>A0AAE7UPT0_9HYPH</name>
<keyword evidence="2" id="KW-0902">Two-component regulatory system</keyword>
<dbReference type="SMART" id="SM00448">
    <property type="entry name" value="REC"/>
    <property type="match status" value="1"/>
</dbReference>
<dbReference type="EMBL" id="CP049206">
    <property type="protein sequence ID" value="QTG00804.1"/>
    <property type="molecule type" value="Genomic_DNA"/>
</dbReference>
<dbReference type="Gene3D" id="3.30.450.20">
    <property type="entry name" value="PAS domain"/>
    <property type="match status" value="2"/>
</dbReference>
<dbReference type="SUPFAM" id="SSF55785">
    <property type="entry name" value="PYP-like sensor domain (PAS domain)"/>
    <property type="match status" value="1"/>
</dbReference>
<keyword evidence="8" id="KW-1185">Reference proteome</keyword>